<organism evidence="1 2">
    <name type="scientific">Trichonephila clavipes</name>
    <name type="common">Golden silk orbweaver</name>
    <name type="synonym">Nephila clavipes</name>
    <dbReference type="NCBI Taxonomy" id="2585209"/>
    <lineage>
        <taxon>Eukaryota</taxon>
        <taxon>Metazoa</taxon>
        <taxon>Ecdysozoa</taxon>
        <taxon>Arthropoda</taxon>
        <taxon>Chelicerata</taxon>
        <taxon>Arachnida</taxon>
        <taxon>Araneae</taxon>
        <taxon>Araneomorphae</taxon>
        <taxon>Entelegynae</taxon>
        <taxon>Araneoidea</taxon>
        <taxon>Nephilidae</taxon>
        <taxon>Trichonephila</taxon>
    </lineage>
</organism>
<gene>
    <name evidence="1" type="ORF">TNCV_887071</name>
</gene>
<proteinExistence type="predicted"/>
<dbReference type="Proteomes" id="UP000887159">
    <property type="component" value="Unassembled WGS sequence"/>
</dbReference>
<accession>A0A8X6RD73</accession>
<comment type="caution">
    <text evidence="1">The sequence shown here is derived from an EMBL/GenBank/DDBJ whole genome shotgun (WGS) entry which is preliminary data.</text>
</comment>
<evidence type="ECO:0000313" key="2">
    <source>
        <dbReference type="Proteomes" id="UP000887159"/>
    </source>
</evidence>
<reference evidence="1" key="1">
    <citation type="submission" date="2020-08" db="EMBL/GenBank/DDBJ databases">
        <title>Multicomponent nature underlies the extraordinary mechanical properties of spider dragline silk.</title>
        <authorList>
            <person name="Kono N."/>
            <person name="Nakamura H."/>
            <person name="Mori M."/>
            <person name="Yoshida Y."/>
            <person name="Ohtoshi R."/>
            <person name="Malay A.D."/>
            <person name="Moran D.A.P."/>
            <person name="Tomita M."/>
            <person name="Numata K."/>
            <person name="Arakawa K."/>
        </authorList>
    </citation>
    <scope>NUCLEOTIDE SEQUENCE</scope>
</reference>
<sequence>MPAVIRYLDHWATTASLNDGLHNFDSWSSVGDGTRRSVSKRENFEGQFHCKFNALVVMVSWHKGHRVEEEASAL</sequence>
<keyword evidence="2" id="KW-1185">Reference proteome</keyword>
<dbReference type="AlphaFoldDB" id="A0A8X6RD73"/>
<name>A0A8X6RD73_TRICX</name>
<protein>
    <submittedName>
        <fullName evidence="1">Uncharacterized protein</fullName>
    </submittedName>
</protein>
<dbReference type="EMBL" id="BMAU01021087">
    <property type="protein sequence ID" value="GFX90009.1"/>
    <property type="molecule type" value="Genomic_DNA"/>
</dbReference>
<evidence type="ECO:0000313" key="1">
    <source>
        <dbReference type="EMBL" id="GFX90009.1"/>
    </source>
</evidence>